<dbReference type="RefSeq" id="WP_344998126.1">
    <property type="nucleotide sequence ID" value="NZ_BAAAXV010000009.1"/>
</dbReference>
<dbReference type="PANTHER" id="PTHR33164:SF89">
    <property type="entry name" value="MARR FAMILY REGULATORY PROTEIN"/>
    <property type="match status" value="1"/>
</dbReference>
<dbReference type="EMBL" id="JBHMBW010000040">
    <property type="protein sequence ID" value="MFB9628237.1"/>
    <property type="molecule type" value="Genomic_DNA"/>
</dbReference>
<dbReference type="PROSITE" id="PS50995">
    <property type="entry name" value="HTH_MARR_2"/>
    <property type="match status" value="1"/>
</dbReference>
<dbReference type="PANTHER" id="PTHR33164">
    <property type="entry name" value="TRANSCRIPTIONAL REGULATOR, MARR FAMILY"/>
    <property type="match status" value="1"/>
</dbReference>
<proteinExistence type="predicted"/>
<gene>
    <name evidence="2" type="ORF">ACFFSA_34560</name>
</gene>
<dbReference type="InterPro" id="IPR000835">
    <property type="entry name" value="HTH_MarR-typ"/>
</dbReference>
<protein>
    <submittedName>
        <fullName evidence="2">MarR family winged helix-turn-helix transcriptional regulator</fullName>
    </submittedName>
</protein>
<evidence type="ECO:0000313" key="3">
    <source>
        <dbReference type="Proteomes" id="UP001589532"/>
    </source>
</evidence>
<dbReference type="Pfam" id="PF12802">
    <property type="entry name" value="MarR_2"/>
    <property type="match status" value="1"/>
</dbReference>
<reference evidence="2 3" key="1">
    <citation type="submission" date="2024-09" db="EMBL/GenBank/DDBJ databases">
        <authorList>
            <person name="Sun Q."/>
            <person name="Mori K."/>
        </authorList>
    </citation>
    <scope>NUCLEOTIDE SEQUENCE [LARGE SCALE GENOMIC DNA]</scope>
    <source>
        <strain evidence="2 3">JCM 3143</strain>
    </source>
</reference>
<evidence type="ECO:0000313" key="2">
    <source>
        <dbReference type="EMBL" id="MFB9628237.1"/>
    </source>
</evidence>
<dbReference type="PRINTS" id="PR00598">
    <property type="entry name" value="HTHMARR"/>
</dbReference>
<organism evidence="2 3">
    <name type="scientific">Nonomuraea helvata</name>
    <dbReference type="NCBI Taxonomy" id="37484"/>
    <lineage>
        <taxon>Bacteria</taxon>
        <taxon>Bacillati</taxon>
        <taxon>Actinomycetota</taxon>
        <taxon>Actinomycetes</taxon>
        <taxon>Streptosporangiales</taxon>
        <taxon>Streptosporangiaceae</taxon>
        <taxon>Nonomuraea</taxon>
    </lineage>
</organism>
<dbReference type="InterPro" id="IPR036390">
    <property type="entry name" value="WH_DNA-bd_sf"/>
</dbReference>
<comment type="caution">
    <text evidence="2">The sequence shown here is derived from an EMBL/GenBank/DDBJ whole genome shotgun (WGS) entry which is preliminary data.</text>
</comment>
<keyword evidence="3" id="KW-1185">Reference proteome</keyword>
<evidence type="ECO:0000259" key="1">
    <source>
        <dbReference type="PROSITE" id="PS50995"/>
    </source>
</evidence>
<dbReference type="InterPro" id="IPR036388">
    <property type="entry name" value="WH-like_DNA-bd_sf"/>
</dbReference>
<dbReference type="SUPFAM" id="SSF46785">
    <property type="entry name" value="Winged helix' DNA-binding domain"/>
    <property type="match status" value="1"/>
</dbReference>
<feature type="domain" description="HTH marR-type" evidence="1">
    <location>
        <begin position="11"/>
        <end position="144"/>
    </location>
</feature>
<accession>A0ABV5S980</accession>
<sequence>MPQESDRRLAAEDLTWLAHRAAEALKEAFNKVSRAAGLADLRDWLVLALVSDGSQRTQLEIARELDIDKTTLAAIIDRLEKDGLIVRNVSERDRRVRIPAATPRGVEVKNQVAIARDAATSERLAAIPASEHAKLHSMLWSIVEGA</sequence>
<name>A0ABV5S980_9ACTN</name>
<dbReference type="SMART" id="SM00347">
    <property type="entry name" value="HTH_MARR"/>
    <property type="match status" value="1"/>
</dbReference>
<dbReference type="InterPro" id="IPR039422">
    <property type="entry name" value="MarR/SlyA-like"/>
</dbReference>
<dbReference type="Gene3D" id="1.10.10.10">
    <property type="entry name" value="Winged helix-like DNA-binding domain superfamily/Winged helix DNA-binding domain"/>
    <property type="match status" value="1"/>
</dbReference>
<dbReference type="Proteomes" id="UP001589532">
    <property type="component" value="Unassembled WGS sequence"/>
</dbReference>